<dbReference type="Proteomes" id="UP000276133">
    <property type="component" value="Unassembled WGS sequence"/>
</dbReference>
<evidence type="ECO:0000313" key="3">
    <source>
        <dbReference type="Proteomes" id="UP000276133"/>
    </source>
</evidence>
<sequence length="70" mass="8015">MKQLLLRNSKATLNLISWFGFFVIINYITSYDRTKLGLPTIVFKTSGILRTVKFPVMASSCQTQTFHLTI</sequence>
<keyword evidence="3" id="KW-1185">Reference proteome</keyword>
<gene>
    <name evidence="2" type="ORF">BpHYR1_035004</name>
</gene>
<evidence type="ECO:0000313" key="2">
    <source>
        <dbReference type="EMBL" id="RMZ95025.1"/>
    </source>
</evidence>
<reference evidence="2 3" key="1">
    <citation type="journal article" date="2018" name="Sci. Rep.">
        <title>Genomic signatures of local adaptation to the degree of environmental predictability in rotifers.</title>
        <authorList>
            <person name="Franch-Gras L."/>
            <person name="Hahn C."/>
            <person name="Garcia-Roger E.M."/>
            <person name="Carmona M.J."/>
            <person name="Serra M."/>
            <person name="Gomez A."/>
        </authorList>
    </citation>
    <scope>NUCLEOTIDE SEQUENCE [LARGE SCALE GENOMIC DNA]</scope>
    <source>
        <strain evidence="2">HYR1</strain>
    </source>
</reference>
<keyword evidence="1" id="KW-1133">Transmembrane helix</keyword>
<accession>A0A3M7P7G3</accession>
<organism evidence="2 3">
    <name type="scientific">Brachionus plicatilis</name>
    <name type="common">Marine rotifer</name>
    <name type="synonym">Brachionus muelleri</name>
    <dbReference type="NCBI Taxonomy" id="10195"/>
    <lineage>
        <taxon>Eukaryota</taxon>
        <taxon>Metazoa</taxon>
        <taxon>Spiralia</taxon>
        <taxon>Gnathifera</taxon>
        <taxon>Rotifera</taxon>
        <taxon>Eurotatoria</taxon>
        <taxon>Monogononta</taxon>
        <taxon>Pseudotrocha</taxon>
        <taxon>Ploima</taxon>
        <taxon>Brachionidae</taxon>
        <taxon>Brachionus</taxon>
    </lineage>
</organism>
<protein>
    <submittedName>
        <fullName evidence="2">Uncharacterized protein</fullName>
    </submittedName>
</protein>
<evidence type="ECO:0000256" key="1">
    <source>
        <dbReference type="SAM" id="Phobius"/>
    </source>
</evidence>
<keyword evidence="1" id="KW-0812">Transmembrane</keyword>
<dbReference type="AlphaFoldDB" id="A0A3M7P7G3"/>
<dbReference type="EMBL" id="REGN01012647">
    <property type="protein sequence ID" value="RMZ95025.1"/>
    <property type="molecule type" value="Genomic_DNA"/>
</dbReference>
<comment type="caution">
    <text evidence="2">The sequence shown here is derived from an EMBL/GenBank/DDBJ whole genome shotgun (WGS) entry which is preliminary data.</text>
</comment>
<feature type="transmembrane region" description="Helical" evidence="1">
    <location>
        <begin position="12"/>
        <end position="29"/>
    </location>
</feature>
<keyword evidence="1" id="KW-0472">Membrane</keyword>
<proteinExistence type="predicted"/>
<name>A0A3M7P7G3_BRAPC</name>